<evidence type="ECO:0000256" key="1">
    <source>
        <dbReference type="ARBA" id="ARBA00023125"/>
    </source>
</evidence>
<dbReference type="GO" id="GO:0003700">
    <property type="term" value="F:DNA-binding transcription factor activity"/>
    <property type="evidence" value="ECO:0007669"/>
    <property type="project" value="InterPro"/>
</dbReference>
<dbReference type="PANTHER" id="PTHR30204:SF93">
    <property type="entry name" value="HTH MERR-TYPE DOMAIN-CONTAINING PROTEIN"/>
    <property type="match status" value="1"/>
</dbReference>
<dbReference type="RefSeq" id="WP_037785292.1">
    <property type="nucleotide sequence ID" value="NZ_LJGV01000022.1"/>
</dbReference>
<dbReference type="Proteomes" id="UP000175829">
    <property type="component" value="Unassembled WGS sequence"/>
</dbReference>
<protein>
    <submittedName>
        <fullName evidence="4">MerR family transcriptional regulator</fullName>
    </submittedName>
</protein>
<dbReference type="Gene3D" id="1.10.1660.10">
    <property type="match status" value="2"/>
</dbReference>
<sequence length="279" mass="29523">MGAEARADRALRSVDLARVAGISTQQVRNYEAAGVLPPASRTESGYRVFTPRHRAALLTFRGLAKGYGPGPARNMLHAVHEGDVPAALELVNECHATLHEQRRSLRTASEALTATAERAPEEATPSRGVLRIGELAHQLGLRPSALRVWEAAGLLSPHREPGTGYRGFGPAEIRDARLIALLRQSRYPLPQIRTVLEGLRETGGTGELRAALARRDAELTARTAAMLEGAGLLYAYLRDHASGDPAATAGPVAGDRSGSGPDRRGADGFGDAGAPGRAD</sequence>
<gene>
    <name evidence="4" type="ORF">AN217_18915</name>
</gene>
<dbReference type="InterPro" id="IPR000551">
    <property type="entry name" value="MerR-type_HTH_dom"/>
</dbReference>
<dbReference type="EMBL" id="LJGV01000022">
    <property type="protein sequence ID" value="OEU99546.1"/>
    <property type="molecule type" value="Genomic_DNA"/>
</dbReference>
<accession>A0A1E7K6S3</accession>
<dbReference type="InterPro" id="IPR047057">
    <property type="entry name" value="MerR_fam"/>
</dbReference>
<evidence type="ECO:0000313" key="5">
    <source>
        <dbReference type="Proteomes" id="UP000175829"/>
    </source>
</evidence>
<dbReference type="PANTHER" id="PTHR30204">
    <property type="entry name" value="REDOX-CYCLING DRUG-SENSING TRANSCRIPTIONAL ACTIVATOR SOXR"/>
    <property type="match status" value="1"/>
</dbReference>
<name>A0A1E7K6S3_9ACTN</name>
<comment type="caution">
    <text evidence="4">The sequence shown here is derived from an EMBL/GenBank/DDBJ whole genome shotgun (WGS) entry which is preliminary data.</text>
</comment>
<dbReference type="PROSITE" id="PS50937">
    <property type="entry name" value="HTH_MERR_2"/>
    <property type="match status" value="2"/>
</dbReference>
<feature type="region of interest" description="Disordered" evidence="2">
    <location>
        <begin position="245"/>
        <end position="279"/>
    </location>
</feature>
<evidence type="ECO:0000313" key="4">
    <source>
        <dbReference type="EMBL" id="OEU99546.1"/>
    </source>
</evidence>
<organism evidence="4 5">
    <name type="scientific">Streptomyces qinglanensis</name>
    <dbReference type="NCBI Taxonomy" id="943816"/>
    <lineage>
        <taxon>Bacteria</taxon>
        <taxon>Bacillati</taxon>
        <taxon>Actinomycetota</taxon>
        <taxon>Actinomycetes</taxon>
        <taxon>Kitasatosporales</taxon>
        <taxon>Streptomycetaceae</taxon>
        <taxon>Streptomyces</taxon>
    </lineage>
</organism>
<feature type="domain" description="HTH merR-type" evidence="3">
    <location>
        <begin position="16"/>
        <end position="50"/>
    </location>
</feature>
<dbReference type="GO" id="GO:0003677">
    <property type="term" value="F:DNA binding"/>
    <property type="evidence" value="ECO:0007669"/>
    <property type="project" value="UniProtKB-KW"/>
</dbReference>
<evidence type="ECO:0000256" key="2">
    <source>
        <dbReference type="SAM" id="MobiDB-lite"/>
    </source>
</evidence>
<proteinExistence type="predicted"/>
<dbReference type="PATRIC" id="fig|943816.4.peg.3283"/>
<reference evidence="4 5" key="1">
    <citation type="journal article" date="2016" name="Front. Microbiol.">
        <title>Comparative Genomics Analysis of Streptomyces Species Reveals Their Adaptation to the Marine Environment and Their Diversity at the Genomic Level.</title>
        <authorList>
            <person name="Tian X."/>
            <person name="Zhang Z."/>
            <person name="Yang T."/>
            <person name="Chen M."/>
            <person name="Li J."/>
            <person name="Chen F."/>
            <person name="Yang J."/>
            <person name="Li W."/>
            <person name="Zhang B."/>
            <person name="Zhang Z."/>
            <person name="Wu J."/>
            <person name="Zhang C."/>
            <person name="Long L."/>
            <person name="Xiao J."/>
        </authorList>
    </citation>
    <scope>NUCLEOTIDE SEQUENCE [LARGE SCALE GENOMIC DNA]</scope>
    <source>
        <strain evidence="4 5">SCSIO M10379</strain>
    </source>
</reference>
<dbReference type="Pfam" id="PF13411">
    <property type="entry name" value="MerR_1"/>
    <property type="match status" value="1"/>
</dbReference>
<dbReference type="InterPro" id="IPR009061">
    <property type="entry name" value="DNA-bd_dom_put_sf"/>
</dbReference>
<dbReference type="SMART" id="SM00422">
    <property type="entry name" value="HTH_MERR"/>
    <property type="match status" value="2"/>
</dbReference>
<dbReference type="AlphaFoldDB" id="A0A1E7K6S3"/>
<keyword evidence="1" id="KW-0238">DNA-binding</keyword>
<dbReference type="Pfam" id="PF00376">
    <property type="entry name" value="MerR"/>
    <property type="match status" value="1"/>
</dbReference>
<feature type="domain" description="HTH merR-type" evidence="3">
    <location>
        <begin position="129"/>
        <end position="198"/>
    </location>
</feature>
<evidence type="ECO:0000259" key="3">
    <source>
        <dbReference type="PROSITE" id="PS50937"/>
    </source>
</evidence>
<dbReference type="SUPFAM" id="SSF46955">
    <property type="entry name" value="Putative DNA-binding domain"/>
    <property type="match status" value="2"/>
</dbReference>